<comment type="caution">
    <text evidence="1">The sequence shown here is derived from an EMBL/GenBank/DDBJ whole genome shotgun (WGS) entry which is preliminary data.</text>
</comment>
<protein>
    <submittedName>
        <fullName evidence="1">Putative alpha/beta superfamily hydrolase</fullName>
    </submittedName>
</protein>
<dbReference type="EMBL" id="QGDT01000018">
    <property type="protein sequence ID" value="PWJ54290.1"/>
    <property type="molecule type" value="Genomic_DNA"/>
</dbReference>
<dbReference type="InterPro" id="IPR050583">
    <property type="entry name" value="Mycobacterial_A85_antigen"/>
</dbReference>
<dbReference type="RefSeq" id="WP_109677918.1">
    <property type="nucleotide sequence ID" value="NZ_QGDT01000018.1"/>
</dbReference>
<reference evidence="1 2" key="1">
    <citation type="submission" date="2018-03" db="EMBL/GenBank/DDBJ databases">
        <title>Genomic Encyclopedia of Archaeal and Bacterial Type Strains, Phase II (KMG-II): from individual species to whole genera.</title>
        <authorList>
            <person name="Goeker M."/>
        </authorList>
    </citation>
    <scope>NUCLEOTIDE SEQUENCE [LARGE SCALE GENOMIC DNA]</scope>
    <source>
        <strain evidence="1 2">DSM 100346</strain>
    </source>
</reference>
<name>A0A316AB94_9BACT</name>
<dbReference type="OrthoDB" id="9784036at2"/>
<dbReference type="GO" id="GO:0016787">
    <property type="term" value="F:hydrolase activity"/>
    <property type="evidence" value="ECO:0007669"/>
    <property type="project" value="UniProtKB-KW"/>
</dbReference>
<dbReference type="AlphaFoldDB" id="A0A316AB94"/>
<evidence type="ECO:0000313" key="2">
    <source>
        <dbReference type="Proteomes" id="UP000245880"/>
    </source>
</evidence>
<dbReference type="InterPro" id="IPR029058">
    <property type="entry name" value="AB_hydrolase_fold"/>
</dbReference>
<dbReference type="PANTHER" id="PTHR48098">
    <property type="entry name" value="ENTEROCHELIN ESTERASE-RELATED"/>
    <property type="match status" value="1"/>
</dbReference>
<accession>A0A316AB94</accession>
<dbReference type="SUPFAM" id="SSF53474">
    <property type="entry name" value="alpha/beta-Hydrolases"/>
    <property type="match status" value="1"/>
</dbReference>
<organism evidence="1 2">
    <name type="scientific">Dyadobacter jejuensis</name>
    <dbReference type="NCBI Taxonomy" id="1082580"/>
    <lineage>
        <taxon>Bacteria</taxon>
        <taxon>Pseudomonadati</taxon>
        <taxon>Bacteroidota</taxon>
        <taxon>Cytophagia</taxon>
        <taxon>Cytophagales</taxon>
        <taxon>Spirosomataceae</taxon>
        <taxon>Dyadobacter</taxon>
    </lineage>
</organism>
<gene>
    <name evidence="1" type="ORF">CLV98_11852</name>
</gene>
<sequence length="371" mass="43167">MTASTLTETLVFELITPTTDPRPIFISGAFCKWLPDVEDFRMTETSPGHYTLRFPESTPLTFPLEYKYTRGGWDQVELDRYGQEHPNRVVYSETDLVQDKITRWRRNMKVIEDRSPIIEVLSEEFYIPQLDKNRRIHVLLPYNYYEQPDRHYPVLYMTDAQNLFGDGSPYENWRIDQELTKLAAEDKSNVIIVAVDHADEEDRFQEISPYDTPKMGKGQGALYLKFITDTLKPQIDRQYRTLSDRLHTGMGGSSVGGLLTIYAALMYPHVFGRLMIFSPSLWISRRIYFDAIHFFEPFEMKIYLYGGGKEGQVSDHGNMIPNIEKLKQTLINQGFGYSRVEIKTEIDPLGKHAQGRWGQEFPKALDWLYNG</sequence>
<keyword evidence="1" id="KW-0378">Hydrolase</keyword>
<proteinExistence type="predicted"/>
<evidence type="ECO:0000313" key="1">
    <source>
        <dbReference type="EMBL" id="PWJ54290.1"/>
    </source>
</evidence>
<dbReference type="Gene3D" id="3.40.50.1820">
    <property type="entry name" value="alpha/beta hydrolase"/>
    <property type="match status" value="1"/>
</dbReference>
<dbReference type="InterPro" id="IPR000801">
    <property type="entry name" value="Esterase-like"/>
</dbReference>
<dbReference type="PANTHER" id="PTHR48098:SF6">
    <property type="entry name" value="FERRI-BACILLIBACTIN ESTERASE BESA"/>
    <property type="match status" value="1"/>
</dbReference>
<dbReference type="Proteomes" id="UP000245880">
    <property type="component" value="Unassembled WGS sequence"/>
</dbReference>
<dbReference type="Pfam" id="PF00756">
    <property type="entry name" value="Esterase"/>
    <property type="match status" value="1"/>
</dbReference>
<keyword evidence="2" id="KW-1185">Reference proteome</keyword>